<feature type="transmembrane region" description="Helical" evidence="7">
    <location>
        <begin position="80"/>
        <end position="99"/>
    </location>
</feature>
<evidence type="ECO:0000256" key="1">
    <source>
        <dbReference type="ARBA" id="ARBA00004141"/>
    </source>
</evidence>
<keyword evidence="3 9" id="KW-0808">Transferase</keyword>
<feature type="transmembrane region" description="Helical" evidence="7">
    <location>
        <begin position="12"/>
        <end position="30"/>
    </location>
</feature>
<feature type="domain" description="Bacterial sugar transferase" evidence="8">
    <location>
        <begin position="255"/>
        <end position="435"/>
    </location>
</feature>
<dbReference type="EMBL" id="MAPZ01000011">
    <property type="protein sequence ID" value="OBY11637.1"/>
    <property type="molecule type" value="Genomic_DNA"/>
</dbReference>
<evidence type="ECO:0000313" key="10">
    <source>
        <dbReference type="Proteomes" id="UP000092714"/>
    </source>
</evidence>
<keyword evidence="4 7" id="KW-0812">Transmembrane</keyword>
<feature type="transmembrane region" description="Helical" evidence="7">
    <location>
        <begin position="50"/>
        <end position="68"/>
    </location>
</feature>
<feature type="transmembrane region" description="Helical" evidence="7">
    <location>
        <begin position="260"/>
        <end position="284"/>
    </location>
</feature>
<dbReference type="GeneID" id="42777685"/>
<name>A0A1B8RS55_9CLOT</name>
<comment type="caution">
    <text evidence="9">The sequence shown here is derived from an EMBL/GenBank/DDBJ whole genome shotgun (WGS) entry which is preliminary data.</text>
</comment>
<dbReference type="Pfam" id="PF02397">
    <property type="entry name" value="Bac_transf"/>
    <property type="match status" value="1"/>
</dbReference>
<reference evidence="9 10" key="1">
    <citation type="submission" date="2016-06" db="EMBL/GenBank/DDBJ databases">
        <authorList>
            <person name="Kjaerup R.B."/>
            <person name="Dalgaard T.S."/>
            <person name="Juul-Madsen H.R."/>
        </authorList>
    </citation>
    <scope>NUCLEOTIDE SEQUENCE [LARGE SCALE GENOMIC DNA]</scope>
    <source>
        <strain evidence="9 10">373-A1</strain>
    </source>
</reference>
<accession>A0A1B8RS55</accession>
<protein>
    <submittedName>
        <fullName evidence="9">Exopolysaccharide biosynthesis polyprenyl glycosylphosphotransferase</fullName>
    </submittedName>
</protein>
<feature type="transmembrane region" description="Helical" evidence="7">
    <location>
        <begin position="105"/>
        <end position="129"/>
    </location>
</feature>
<dbReference type="NCBIfam" id="TIGR03025">
    <property type="entry name" value="EPS_sugtrans"/>
    <property type="match status" value="1"/>
</dbReference>
<dbReference type="PANTHER" id="PTHR30576">
    <property type="entry name" value="COLANIC BIOSYNTHESIS UDP-GLUCOSE LIPID CARRIER TRANSFERASE"/>
    <property type="match status" value="1"/>
</dbReference>
<comment type="subcellular location">
    <subcellularLocation>
        <location evidence="1">Membrane</location>
        <topology evidence="1">Multi-pass membrane protein</topology>
    </subcellularLocation>
</comment>
<proteinExistence type="inferred from homology"/>
<dbReference type="AlphaFoldDB" id="A0A1B8RS55"/>
<dbReference type="PANTHER" id="PTHR30576:SF0">
    <property type="entry name" value="UNDECAPRENYL-PHOSPHATE N-ACETYLGALACTOSAMINYL 1-PHOSPHATE TRANSFERASE-RELATED"/>
    <property type="match status" value="1"/>
</dbReference>
<evidence type="ECO:0000313" key="9">
    <source>
        <dbReference type="EMBL" id="OBY11637.1"/>
    </source>
</evidence>
<evidence type="ECO:0000256" key="3">
    <source>
        <dbReference type="ARBA" id="ARBA00022679"/>
    </source>
</evidence>
<dbReference type="InterPro" id="IPR003362">
    <property type="entry name" value="Bact_transf"/>
</dbReference>
<dbReference type="eggNOG" id="COG2148">
    <property type="taxonomic scope" value="Bacteria"/>
</dbReference>
<evidence type="ECO:0000256" key="6">
    <source>
        <dbReference type="ARBA" id="ARBA00023136"/>
    </source>
</evidence>
<organism evidence="9 10">
    <name type="scientific">Clostridium paraputrificum</name>
    <dbReference type="NCBI Taxonomy" id="29363"/>
    <lineage>
        <taxon>Bacteria</taxon>
        <taxon>Bacillati</taxon>
        <taxon>Bacillota</taxon>
        <taxon>Clostridia</taxon>
        <taxon>Eubacteriales</taxon>
        <taxon>Clostridiaceae</taxon>
        <taxon>Clostridium</taxon>
    </lineage>
</organism>
<dbReference type="GO" id="GO:0016780">
    <property type="term" value="F:phosphotransferase activity, for other substituted phosphate groups"/>
    <property type="evidence" value="ECO:0007669"/>
    <property type="project" value="TreeGrafter"/>
</dbReference>
<evidence type="ECO:0000256" key="7">
    <source>
        <dbReference type="SAM" id="Phobius"/>
    </source>
</evidence>
<sequence>MKEKVMGLKRTVMFITTVIILLATTLSFYYIWDKYYSETIIIPFYKKGNFLMVALYCLLLYIFTKIYNGYKVGFLKLSEIIYSQVISMMFVNCITYIQISLIGRAFLNIIPMIKLTILQGIIITLWAVISNKIYFWIYPPRKTMLIYDGSDSEAIMKKMINHKEKFTITHKASIKEGVKHICDSLEDFDAVVISGADVKDRNYIIQYCYERSIRVYIIPTVEDIIISNSNTIHLFDTPMFLLRNRGLSPENRFAKRLIDILFSGFALIILSPIMIIVALLIKLYDGGPALFKQKRLTIDGRVFEVYKFRSMIVDAEKDGVARLASKNDNRITPIGKFIRAVRLDELPQLLNILKGDMSIVGPRPERPEIAKEYEKTMPEFAYRLKVKAGLTGYAQILGKYNTTPRDKLLLDMMYIEKYSLFLDIKLMLMTIKILFMSESTEGIDEGTILPSDLKEK</sequence>
<comment type="similarity">
    <text evidence="2">Belongs to the bacterial sugar transferase family.</text>
</comment>
<evidence type="ECO:0000259" key="8">
    <source>
        <dbReference type="Pfam" id="PF02397"/>
    </source>
</evidence>
<dbReference type="GO" id="GO:0016020">
    <property type="term" value="C:membrane"/>
    <property type="evidence" value="ECO:0007669"/>
    <property type="project" value="UniProtKB-SubCell"/>
</dbReference>
<dbReference type="Proteomes" id="UP000092714">
    <property type="component" value="Unassembled WGS sequence"/>
</dbReference>
<dbReference type="RefSeq" id="WP_034865806.1">
    <property type="nucleotide sequence ID" value="NZ_JADMZC010000004.1"/>
</dbReference>
<evidence type="ECO:0000256" key="2">
    <source>
        <dbReference type="ARBA" id="ARBA00006464"/>
    </source>
</evidence>
<keyword evidence="10" id="KW-1185">Reference proteome</keyword>
<dbReference type="InterPro" id="IPR017475">
    <property type="entry name" value="EPS_sugar_tfrase"/>
</dbReference>
<evidence type="ECO:0000256" key="5">
    <source>
        <dbReference type="ARBA" id="ARBA00022989"/>
    </source>
</evidence>
<gene>
    <name evidence="9" type="ORF">CP373A1_04400</name>
</gene>
<keyword evidence="6 7" id="KW-0472">Membrane</keyword>
<evidence type="ECO:0000256" key="4">
    <source>
        <dbReference type="ARBA" id="ARBA00022692"/>
    </source>
</evidence>
<keyword evidence="5 7" id="KW-1133">Transmembrane helix</keyword>
<dbReference type="OrthoDB" id="9808602at2"/>